<dbReference type="Proteomes" id="UP000264036">
    <property type="component" value="Unassembled WGS sequence"/>
</dbReference>
<evidence type="ECO:0000313" key="2">
    <source>
        <dbReference type="Proteomes" id="UP000264036"/>
    </source>
</evidence>
<dbReference type="EMBL" id="DOEK01000020">
    <property type="protein sequence ID" value="HBP29352.1"/>
    <property type="molecule type" value="Genomic_DNA"/>
</dbReference>
<comment type="caution">
    <text evidence="1">The sequence shown here is derived from an EMBL/GenBank/DDBJ whole genome shotgun (WGS) entry which is preliminary data.</text>
</comment>
<organism evidence="1 2">
    <name type="scientific">Advenella kashmirensis</name>
    <dbReference type="NCBI Taxonomy" id="310575"/>
    <lineage>
        <taxon>Bacteria</taxon>
        <taxon>Pseudomonadati</taxon>
        <taxon>Pseudomonadota</taxon>
        <taxon>Betaproteobacteria</taxon>
        <taxon>Burkholderiales</taxon>
        <taxon>Alcaligenaceae</taxon>
    </lineage>
</organism>
<proteinExistence type="predicted"/>
<gene>
    <name evidence="1" type="ORF">DD666_08045</name>
</gene>
<reference evidence="1 2" key="1">
    <citation type="journal article" date="2018" name="Nat. Biotechnol.">
        <title>A standardized bacterial taxonomy based on genome phylogeny substantially revises the tree of life.</title>
        <authorList>
            <person name="Parks D.H."/>
            <person name="Chuvochina M."/>
            <person name="Waite D.W."/>
            <person name="Rinke C."/>
            <person name="Skarshewski A."/>
            <person name="Chaumeil P.A."/>
            <person name="Hugenholtz P."/>
        </authorList>
    </citation>
    <scope>NUCLEOTIDE SEQUENCE [LARGE SCALE GENOMIC DNA]</scope>
    <source>
        <strain evidence="1">UBA10707</strain>
    </source>
</reference>
<evidence type="ECO:0000313" key="1">
    <source>
        <dbReference type="EMBL" id="HBP29352.1"/>
    </source>
</evidence>
<sequence>MLMIVSSCRVEIWSVARLFLNLSFFGGIFHSPNYNYKLHLTLPTFFQVADFILIPQPAFVRKVSQLSMYQQLPCVTLLI</sequence>
<name>A0A356LEM5_9BURK</name>
<dbReference type="AlphaFoldDB" id="A0A356LEM5"/>
<accession>A0A356LEM5</accession>
<protein>
    <submittedName>
        <fullName evidence="1">Uncharacterized protein</fullName>
    </submittedName>
</protein>